<feature type="region of interest" description="Disordered" evidence="1">
    <location>
        <begin position="1"/>
        <end position="43"/>
    </location>
</feature>
<evidence type="ECO:0000313" key="2">
    <source>
        <dbReference type="EMBL" id="GGS43873.1"/>
    </source>
</evidence>
<reference evidence="2" key="1">
    <citation type="journal article" date="2014" name="Int. J. Syst. Evol. Microbiol.">
        <title>Complete genome sequence of Corynebacterium casei LMG S-19264T (=DSM 44701T), isolated from a smear-ripened cheese.</title>
        <authorList>
            <consortium name="US DOE Joint Genome Institute (JGI-PGF)"/>
            <person name="Walter F."/>
            <person name="Albersmeier A."/>
            <person name="Kalinowski J."/>
            <person name="Ruckert C."/>
        </authorList>
    </citation>
    <scope>NUCLEOTIDE SEQUENCE</scope>
    <source>
        <strain evidence="2">JCM 3276</strain>
    </source>
</reference>
<comment type="caution">
    <text evidence="2">The sequence shown here is derived from an EMBL/GenBank/DDBJ whole genome shotgun (WGS) entry which is preliminary data.</text>
</comment>
<protein>
    <submittedName>
        <fullName evidence="2">Uncharacterized protein</fullName>
    </submittedName>
</protein>
<feature type="compositionally biased region" description="Basic and acidic residues" evidence="1">
    <location>
        <begin position="1"/>
        <end position="17"/>
    </location>
</feature>
<proteinExistence type="predicted"/>
<gene>
    <name evidence="2" type="ORF">GCM10010171_43800</name>
</gene>
<reference evidence="2" key="2">
    <citation type="submission" date="2020-09" db="EMBL/GenBank/DDBJ databases">
        <authorList>
            <person name="Sun Q."/>
            <person name="Ohkuma M."/>
        </authorList>
    </citation>
    <scope>NUCLEOTIDE SEQUENCE</scope>
    <source>
        <strain evidence="2">JCM 3276</strain>
    </source>
</reference>
<name>A0A918GLW4_9PSEU</name>
<accession>A0A918GLW4</accession>
<dbReference type="EMBL" id="BMRB01000003">
    <property type="protein sequence ID" value="GGS43873.1"/>
    <property type="molecule type" value="Genomic_DNA"/>
</dbReference>
<dbReference type="AlphaFoldDB" id="A0A918GLW4"/>
<evidence type="ECO:0000313" key="3">
    <source>
        <dbReference type="Proteomes" id="UP000660680"/>
    </source>
</evidence>
<feature type="compositionally biased region" description="Gly residues" evidence="1">
    <location>
        <begin position="20"/>
        <end position="30"/>
    </location>
</feature>
<organism evidence="2 3">
    <name type="scientific">Actinokineospora fastidiosa</name>
    <dbReference type="NCBI Taxonomy" id="1816"/>
    <lineage>
        <taxon>Bacteria</taxon>
        <taxon>Bacillati</taxon>
        <taxon>Actinomycetota</taxon>
        <taxon>Actinomycetes</taxon>
        <taxon>Pseudonocardiales</taxon>
        <taxon>Pseudonocardiaceae</taxon>
        <taxon>Actinokineospora</taxon>
    </lineage>
</organism>
<dbReference type="Proteomes" id="UP000660680">
    <property type="component" value="Unassembled WGS sequence"/>
</dbReference>
<keyword evidence="3" id="KW-1185">Reference proteome</keyword>
<evidence type="ECO:0000256" key="1">
    <source>
        <dbReference type="SAM" id="MobiDB-lite"/>
    </source>
</evidence>
<sequence length="108" mass="11862">MEEKPKREKRRGWESWRGRGSQGGRTGAAGGAEVPGERRCQGRERKRLEELRNLNNCPLGSAGASERRCQWEGAKVAMGELVWQRKRAWGPGEGFVASQTSGPGLASP</sequence>